<evidence type="ECO:0000256" key="3">
    <source>
        <dbReference type="ARBA" id="ARBA00022448"/>
    </source>
</evidence>
<proteinExistence type="inferred from homology"/>
<dbReference type="GO" id="GO:0015104">
    <property type="term" value="F:antimonite transmembrane transporter activity"/>
    <property type="evidence" value="ECO:0007669"/>
    <property type="project" value="TreeGrafter"/>
</dbReference>
<feature type="transmembrane region" description="Helical" evidence="8">
    <location>
        <begin position="196"/>
        <end position="215"/>
    </location>
</feature>
<evidence type="ECO:0000256" key="4">
    <source>
        <dbReference type="ARBA" id="ARBA00022475"/>
    </source>
</evidence>
<feature type="transmembrane region" description="Helical" evidence="8">
    <location>
        <begin position="166"/>
        <end position="184"/>
    </location>
</feature>
<evidence type="ECO:0000256" key="6">
    <source>
        <dbReference type="ARBA" id="ARBA00022989"/>
    </source>
</evidence>
<keyword evidence="4" id="KW-1003">Cell membrane</keyword>
<accession>A0A250AW09</accession>
<comment type="subcellular location">
    <subcellularLocation>
        <location evidence="1">Cell membrane</location>
        <topology evidence="1">Multi-pass membrane protein</topology>
    </subcellularLocation>
</comment>
<keyword evidence="6 8" id="KW-1133">Transmembrane helix</keyword>
<evidence type="ECO:0000313" key="10">
    <source>
        <dbReference type="Proteomes" id="UP000217182"/>
    </source>
</evidence>
<feature type="transmembrane region" description="Helical" evidence="8">
    <location>
        <begin position="288"/>
        <end position="308"/>
    </location>
</feature>
<dbReference type="GO" id="GO:0015297">
    <property type="term" value="F:antiporter activity"/>
    <property type="evidence" value="ECO:0007669"/>
    <property type="project" value="InterPro"/>
</dbReference>
<keyword evidence="7 8" id="KW-0472">Membrane</keyword>
<protein>
    <submittedName>
        <fullName evidence="9">Arsenic resistance protein</fullName>
    </submittedName>
</protein>
<evidence type="ECO:0000256" key="8">
    <source>
        <dbReference type="SAM" id="Phobius"/>
    </source>
</evidence>
<feature type="transmembrane region" description="Helical" evidence="8">
    <location>
        <begin position="68"/>
        <end position="91"/>
    </location>
</feature>
<keyword evidence="5 8" id="KW-0812">Transmembrane</keyword>
<keyword evidence="3" id="KW-0813">Transport</keyword>
<feature type="transmembrane region" description="Helical" evidence="8">
    <location>
        <begin position="97"/>
        <end position="119"/>
    </location>
</feature>
<dbReference type="GO" id="GO:0015105">
    <property type="term" value="F:arsenite transmembrane transporter activity"/>
    <property type="evidence" value="ECO:0007669"/>
    <property type="project" value="TreeGrafter"/>
</dbReference>
<feature type="transmembrane region" description="Helical" evidence="8">
    <location>
        <begin position="126"/>
        <end position="146"/>
    </location>
</feature>
<dbReference type="OrthoDB" id="3254016at2"/>
<dbReference type="GO" id="GO:0005886">
    <property type="term" value="C:plasma membrane"/>
    <property type="evidence" value="ECO:0007669"/>
    <property type="project" value="UniProtKB-SubCell"/>
</dbReference>
<dbReference type="PANTHER" id="PTHR43057:SF1">
    <property type="entry name" value="ARSENICAL-RESISTANCE PROTEIN 3"/>
    <property type="match status" value="1"/>
</dbReference>
<dbReference type="EMBL" id="CP014136">
    <property type="protein sequence ID" value="ATA18006.1"/>
    <property type="molecule type" value="Genomic_DNA"/>
</dbReference>
<dbReference type="InterPro" id="IPR002657">
    <property type="entry name" value="BilAc:Na_symport/Acr3"/>
</dbReference>
<gene>
    <name evidence="9" type="ORF">AWC35_00815</name>
</gene>
<feature type="transmembrane region" description="Helical" evidence="8">
    <location>
        <begin position="12"/>
        <end position="32"/>
    </location>
</feature>
<dbReference type="Proteomes" id="UP000217182">
    <property type="component" value="Chromosome"/>
</dbReference>
<keyword evidence="10" id="KW-1185">Reference proteome</keyword>
<sequence length="323" mass="35372">MSRDSIEKNQVWIYIICVIVAMASGLVLPHVFERLSLVVTPLIAILMYAMFLQIPFLALKETFSDKRFLFALMTANFIFIPVIVGLLTLAIDDNTAIFIGALLVLLTPCIDYVVVFTHIGKGNSRLVLSATPLLLILQLMLLPLYLKIIAAGQITITISVEPFIEAFVFLILIPLCLAVITLYFSRKSKAVSAWNAMWGWLPVPAMAAVLVAVIGSQINTVVREITWLLPVVPVYLCFAVLAPLAGAFAARLFRLPTASARAVAFSASTRNSLVVLPLALALPENIRVLAAAAVITQTLIELVSEIIYTRAIPRFIRQQEPAA</sequence>
<evidence type="ECO:0000313" key="9">
    <source>
        <dbReference type="EMBL" id="ATA18006.1"/>
    </source>
</evidence>
<evidence type="ECO:0000256" key="5">
    <source>
        <dbReference type="ARBA" id="ARBA00022692"/>
    </source>
</evidence>
<feature type="transmembrane region" description="Helical" evidence="8">
    <location>
        <begin position="38"/>
        <end position="59"/>
    </location>
</feature>
<organism evidence="9 10">
    <name type="scientific">Gibbsiella quercinecans</name>
    <dbReference type="NCBI Taxonomy" id="929813"/>
    <lineage>
        <taxon>Bacteria</taxon>
        <taxon>Pseudomonadati</taxon>
        <taxon>Pseudomonadota</taxon>
        <taxon>Gammaproteobacteria</taxon>
        <taxon>Enterobacterales</taxon>
        <taxon>Yersiniaceae</taxon>
        <taxon>Gibbsiella</taxon>
    </lineage>
</organism>
<name>A0A250AW09_9GAMM</name>
<dbReference type="KEGG" id="gqu:AWC35_00815"/>
<evidence type="ECO:0000256" key="1">
    <source>
        <dbReference type="ARBA" id="ARBA00004651"/>
    </source>
</evidence>
<dbReference type="AlphaFoldDB" id="A0A250AW09"/>
<dbReference type="Gene3D" id="1.20.1530.20">
    <property type="match status" value="1"/>
</dbReference>
<comment type="similarity">
    <text evidence="2">Belongs to the arsenical resistance-3 (ACR3) (TC 2.A.59) family.</text>
</comment>
<dbReference type="PANTHER" id="PTHR43057">
    <property type="entry name" value="ARSENITE EFFLUX TRANSPORTER"/>
    <property type="match status" value="1"/>
</dbReference>
<dbReference type="Pfam" id="PF01758">
    <property type="entry name" value="SBF"/>
    <property type="match status" value="1"/>
</dbReference>
<reference evidence="9 10" key="1">
    <citation type="submission" date="2016-01" db="EMBL/GenBank/DDBJ databases">
        <authorList>
            <person name="Oliw E.H."/>
        </authorList>
    </citation>
    <scope>NUCLEOTIDE SEQUENCE [LARGE SCALE GENOMIC DNA]</scope>
    <source>
        <strain evidence="9 10">FRB97</strain>
    </source>
</reference>
<evidence type="ECO:0000256" key="7">
    <source>
        <dbReference type="ARBA" id="ARBA00023136"/>
    </source>
</evidence>
<dbReference type="InterPro" id="IPR004706">
    <property type="entry name" value="Arsenical-R_Acr3"/>
</dbReference>
<dbReference type="InterPro" id="IPR038770">
    <property type="entry name" value="Na+/solute_symporter_sf"/>
</dbReference>
<feature type="transmembrane region" description="Helical" evidence="8">
    <location>
        <begin position="227"/>
        <end position="250"/>
    </location>
</feature>
<evidence type="ECO:0000256" key="2">
    <source>
        <dbReference type="ARBA" id="ARBA00010110"/>
    </source>
</evidence>